<accession>A0A2S2CZN7</accession>
<evidence type="ECO:0000313" key="2">
    <source>
        <dbReference type="EMBL" id="AWK89973.1"/>
    </source>
</evidence>
<protein>
    <submittedName>
        <fullName evidence="2">Uncharacterized protein</fullName>
    </submittedName>
</protein>
<organism evidence="2 3">
    <name type="scientific">Azospirillum thermophilum</name>
    <dbReference type="NCBI Taxonomy" id="2202148"/>
    <lineage>
        <taxon>Bacteria</taxon>
        <taxon>Pseudomonadati</taxon>
        <taxon>Pseudomonadota</taxon>
        <taxon>Alphaproteobacteria</taxon>
        <taxon>Rhodospirillales</taxon>
        <taxon>Azospirillaceae</taxon>
        <taxon>Azospirillum</taxon>
    </lineage>
</organism>
<keyword evidence="1" id="KW-0472">Membrane</keyword>
<evidence type="ECO:0000313" key="3">
    <source>
        <dbReference type="Proteomes" id="UP000245629"/>
    </source>
</evidence>
<proteinExistence type="predicted"/>
<gene>
    <name evidence="2" type="ORF">DEW08_28625</name>
</gene>
<name>A0A2S2CZN7_9PROT</name>
<keyword evidence="1" id="KW-1133">Transmembrane helix</keyword>
<feature type="transmembrane region" description="Helical" evidence="1">
    <location>
        <begin position="65"/>
        <end position="82"/>
    </location>
</feature>
<keyword evidence="1" id="KW-0812">Transmembrane</keyword>
<dbReference type="KEGG" id="azz:DEW08_28625"/>
<dbReference type="Pfam" id="PF19447">
    <property type="entry name" value="DUF5985"/>
    <property type="match status" value="1"/>
</dbReference>
<keyword evidence="3" id="KW-1185">Reference proteome</keyword>
<feature type="transmembrane region" description="Helical" evidence="1">
    <location>
        <begin position="35"/>
        <end position="59"/>
    </location>
</feature>
<dbReference type="EMBL" id="CP029358">
    <property type="protein sequence ID" value="AWK89973.1"/>
    <property type="molecule type" value="Genomic_DNA"/>
</dbReference>
<geneLocation type="plasmid" evidence="2 3">
    <name>unnamed3</name>
</geneLocation>
<dbReference type="OrthoDB" id="7433565at2"/>
<dbReference type="AlphaFoldDB" id="A0A2S2CZN7"/>
<dbReference type="InterPro" id="IPR046027">
    <property type="entry name" value="DUF5985"/>
</dbReference>
<reference evidence="3" key="1">
    <citation type="submission" date="2018-05" db="EMBL/GenBank/DDBJ databases">
        <title>Azospirillum thermophila sp. nov., a novel isolated from hot spring.</title>
        <authorList>
            <person name="Zhao Z."/>
        </authorList>
    </citation>
    <scope>NUCLEOTIDE SEQUENCE [LARGE SCALE GENOMIC DNA]</scope>
    <source>
        <strain evidence="3">CFH 70021</strain>
        <plasmid evidence="3">unnamed3</plasmid>
    </source>
</reference>
<dbReference type="Proteomes" id="UP000245629">
    <property type="component" value="Plasmid unnamed3"/>
</dbReference>
<sequence>MTPTAYAFMTGVLTALYLIAGLFFLRFWRRTRDGLFLAFAAAFALMALNQGILALGGLLREEQTWVYLLRLAAFLLIILGIARKNIGRQAARQAARS</sequence>
<feature type="transmembrane region" description="Helical" evidence="1">
    <location>
        <begin position="6"/>
        <end position="28"/>
    </location>
</feature>
<keyword evidence="2" id="KW-0614">Plasmid</keyword>
<evidence type="ECO:0000256" key="1">
    <source>
        <dbReference type="SAM" id="Phobius"/>
    </source>
</evidence>